<evidence type="ECO:0000259" key="11">
    <source>
        <dbReference type="PROSITE" id="PS50929"/>
    </source>
</evidence>
<gene>
    <name evidence="12" type="ORF">NA2_17419</name>
</gene>
<comment type="subcellular location">
    <subcellularLocation>
        <location evidence="1">Cell membrane</location>
        <topology evidence="1">Multi-pass membrane protein</topology>
    </subcellularLocation>
</comment>
<evidence type="ECO:0000259" key="10">
    <source>
        <dbReference type="PROSITE" id="PS50893"/>
    </source>
</evidence>
<feature type="transmembrane region" description="Helical" evidence="9">
    <location>
        <begin position="177"/>
        <end position="196"/>
    </location>
</feature>
<evidence type="ECO:0000256" key="5">
    <source>
        <dbReference type="ARBA" id="ARBA00022741"/>
    </source>
</evidence>
<dbReference type="PROSITE" id="PS50893">
    <property type="entry name" value="ABC_TRANSPORTER_2"/>
    <property type="match status" value="1"/>
</dbReference>
<keyword evidence="6" id="KW-0067">ATP-binding</keyword>
<dbReference type="InterPro" id="IPR027417">
    <property type="entry name" value="P-loop_NTPase"/>
</dbReference>
<keyword evidence="13" id="KW-1185">Reference proteome</keyword>
<dbReference type="GO" id="GO:0016887">
    <property type="term" value="F:ATP hydrolysis activity"/>
    <property type="evidence" value="ECO:0007669"/>
    <property type="project" value="InterPro"/>
</dbReference>
<evidence type="ECO:0000256" key="2">
    <source>
        <dbReference type="ARBA" id="ARBA00005417"/>
    </source>
</evidence>
<keyword evidence="7 9" id="KW-1133">Transmembrane helix</keyword>
<dbReference type="SMART" id="SM00382">
    <property type="entry name" value="AAA"/>
    <property type="match status" value="1"/>
</dbReference>
<dbReference type="FunFam" id="3.40.50.300:FF:000287">
    <property type="entry name" value="Multidrug ABC transporter ATP-binding protein"/>
    <property type="match status" value="1"/>
</dbReference>
<feature type="transmembrane region" description="Helical" evidence="9">
    <location>
        <begin position="39"/>
        <end position="61"/>
    </location>
</feature>
<evidence type="ECO:0000256" key="7">
    <source>
        <dbReference type="ARBA" id="ARBA00022989"/>
    </source>
</evidence>
<feature type="transmembrane region" description="Helical" evidence="9">
    <location>
        <begin position="292"/>
        <end position="314"/>
    </location>
</feature>
<dbReference type="SUPFAM" id="SSF52540">
    <property type="entry name" value="P-loop containing nucleoside triphosphate hydrolases"/>
    <property type="match status" value="1"/>
</dbReference>
<dbReference type="SUPFAM" id="SSF90123">
    <property type="entry name" value="ABC transporter transmembrane region"/>
    <property type="match status" value="1"/>
</dbReference>
<dbReference type="CDD" id="cd07346">
    <property type="entry name" value="ABC_6TM_exporters"/>
    <property type="match status" value="1"/>
</dbReference>
<keyword evidence="5" id="KW-0547">Nucleotide-binding</keyword>
<feature type="transmembrane region" description="Helical" evidence="9">
    <location>
        <begin position="152"/>
        <end position="171"/>
    </location>
</feature>
<comment type="caution">
    <text evidence="12">The sequence shown here is derived from an EMBL/GenBank/DDBJ whole genome shotgun (WGS) entry which is preliminary data.</text>
</comment>
<feature type="transmembrane region" description="Helical" evidence="9">
    <location>
        <begin position="258"/>
        <end position="280"/>
    </location>
</feature>
<dbReference type="InterPro" id="IPR003439">
    <property type="entry name" value="ABC_transporter-like_ATP-bd"/>
</dbReference>
<dbReference type="GO" id="GO:0005886">
    <property type="term" value="C:plasma membrane"/>
    <property type="evidence" value="ECO:0007669"/>
    <property type="project" value="UniProtKB-SubCell"/>
</dbReference>
<dbReference type="GO" id="GO:0005524">
    <property type="term" value="F:ATP binding"/>
    <property type="evidence" value="ECO:0007669"/>
    <property type="project" value="UniProtKB-KW"/>
</dbReference>
<dbReference type="Pfam" id="PF00005">
    <property type="entry name" value="ABC_tran"/>
    <property type="match status" value="1"/>
</dbReference>
<dbReference type="PANTHER" id="PTHR24221">
    <property type="entry name" value="ATP-BINDING CASSETTE SUB-FAMILY B"/>
    <property type="match status" value="1"/>
</dbReference>
<dbReference type="Pfam" id="PF00664">
    <property type="entry name" value="ABC_membrane"/>
    <property type="match status" value="1"/>
</dbReference>
<dbReference type="InterPro" id="IPR036640">
    <property type="entry name" value="ABC1_TM_sf"/>
</dbReference>
<dbReference type="GO" id="GO:0034040">
    <property type="term" value="F:ATPase-coupled lipid transmembrane transporter activity"/>
    <property type="evidence" value="ECO:0007669"/>
    <property type="project" value="TreeGrafter"/>
</dbReference>
<evidence type="ECO:0000256" key="1">
    <source>
        <dbReference type="ARBA" id="ARBA00004651"/>
    </source>
</evidence>
<dbReference type="PROSITE" id="PS50929">
    <property type="entry name" value="ABC_TM1F"/>
    <property type="match status" value="1"/>
</dbReference>
<proteinExistence type="inferred from homology"/>
<dbReference type="EMBL" id="AMRM01000022">
    <property type="protein sequence ID" value="EKF17545.1"/>
    <property type="molecule type" value="Genomic_DNA"/>
</dbReference>
<keyword evidence="8 9" id="KW-0472">Membrane</keyword>
<dbReference type="InterPro" id="IPR011527">
    <property type="entry name" value="ABC1_TM_dom"/>
</dbReference>
<accession>K2M934</accession>
<dbReference type="RefSeq" id="WP_008598405.1">
    <property type="nucleotide sequence ID" value="NZ_AMRM01000022.1"/>
</dbReference>
<organism evidence="12 13">
    <name type="scientific">Nitratireductor pacificus pht-3B</name>
    <dbReference type="NCBI Taxonomy" id="391937"/>
    <lineage>
        <taxon>Bacteria</taxon>
        <taxon>Pseudomonadati</taxon>
        <taxon>Pseudomonadota</taxon>
        <taxon>Alphaproteobacteria</taxon>
        <taxon>Hyphomicrobiales</taxon>
        <taxon>Phyllobacteriaceae</taxon>
        <taxon>Nitratireductor</taxon>
    </lineage>
</organism>
<comment type="similarity">
    <text evidence="2">Belongs to the ABC transporter superfamily.</text>
</comment>
<dbReference type="eggNOG" id="COG1132">
    <property type="taxonomic scope" value="Bacteria"/>
</dbReference>
<evidence type="ECO:0000313" key="13">
    <source>
        <dbReference type="Proteomes" id="UP000006786"/>
    </source>
</evidence>
<evidence type="ECO:0000256" key="9">
    <source>
        <dbReference type="SAM" id="Phobius"/>
    </source>
</evidence>
<keyword evidence="4 9" id="KW-0812">Transmembrane</keyword>
<dbReference type="InterPro" id="IPR003593">
    <property type="entry name" value="AAA+_ATPase"/>
</dbReference>
<reference evidence="12 13" key="1">
    <citation type="journal article" date="2012" name="J. Bacteriol.">
        <title>Genome Sequence of Nitratireductor pacificus Type Strain pht-3B.</title>
        <authorList>
            <person name="Lai Q."/>
            <person name="Li G."/>
            <person name="Shao Z."/>
        </authorList>
    </citation>
    <scope>NUCLEOTIDE SEQUENCE [LARGE SCALE GENOMIC DNA]</scope>
    <source>
        <strain evidence="13">pht-3B</strain>
    </source>
</reference>
<feature type="transmembrane region" description="Helical" evidence="9">
    <location>
        <begin position="73"/>
        <end position="94"/>
    </location>
</feature>
<evidence type="ECO:0000256" key="4">
    <source>
        <dbReference type="ARBA" id="ARBA00022692"/>
    </source>
</evidence>
<dbReference type="OrthoDB" id="9804259at2"/>
<evidence type="ECO:0000256" key="6">
    <source>
        <dbReference type="ARBA" id="ARBA00022840"/>
    </source>
</evidence>
<dbReference type="Gene3D" id="1.20.1560.10">
    <property type="entry name" value="ABC transporter type 1, transmembrane domain"/>
    <property type="match status" value="1"/>
</dbReference>
<dbReference type="InterPro" id="IPR017871">
    <property type="entry name" value="ABC_transporter-like_CS"/>
</dbReference>
<dbReference type="GO" id="GO:0140359">
    <property type="term" value="F:ABC-type transporter activity"/>
    <property type="evidence" value="ECO:0007669"/>
    <property type="project" value="InterPro"/>
</dbReference>
<dbReference type="STRING" id="391937.NA2_17419"/>
<protein>
    <submittedName>
        <fullName evidence="12">ABC transporter</fullName>
    </submittedName>
</protein>
<dbReference type="PANTHER" id="PTHR24221:SF397">
    <property type="entry name" value="ABC TRANSPORTER, ATP-BINDING TRANSMEMBRANE PROTEIN"/>
    <property type="match status" value="1"/>
</dbReference>
<keyword evidence="3" id="KW-0813">Transport</keyword>
<dbReference type="Gene3D" id="3.40.50.300">
    <property type="entry name" value="P-loop containing nucleotide triphosphate hydrolases"/>
    <property type="match status" value="1"/>
</dbReference>
<dbReference type="PATRIC" id="fig|391937.3.peg.3580"/>
<evidence type="ECO:0000256" key="8">
    <source>
        <dbReference type="ARBA" id="ARBA00023136"/>
    </source>
</evidence>
<dbReference type="AlphaFoldDB" id="K2M934"/>
<feature type="domain" description="ABC transporter" evidence="10">
    <location>
        <begin position="350"/>
        <end position="584"/>
    </location>
</feature>
<feature type="domain" description="ABC transmembrane type-1" evidence="11">
    <location>
        <begin position="43"/>
        <end position="320"/>
    </location>
</feature>
<sequence>MSIAASRDEATHEDRSDIESLRRAWHLAEPLKGRVARGVAYRFAQSMMLGLSFGVVIWVVIGLAEGEALTGIWIAQAFGLMALSLAGQLMFGYLSVRNSWLSSYEVAGHLRLRILEKLRHLPLGFHQARHRGDTVTVLTSDMQMLESFFSDGLPRIAQALGLPAAIFIVLLTRDWAVALATAASIAVALPVFVGTSRRLSKLGLSRQDKQAEAGARMIEFVQGLPVIRAFNRMAQGQDDFRRAIDDFRDISIQMVLQLTLPMALFGMIVMLGAPLVIWVTGLRTEAQLMEQGAAITGLILLFSMYGPLLALLGVMETVRMADASLVRMDRILSSPDQPEPADLKPQGHAVRFDAVNFSYDPAKPVLRDVSFEVPERSMTAIVGPSGSGKSTVLSLISRFWDANEGRITIGGADVTRIGEAGLSDLVTVVFQQVYLFAGSIRENIAMGKPGASEAEIEEAARAAQAHDFITRLPNGYDTEVGEGGAALSGGERQRVAIARAILKDAPVVLMDEATAAIDPTNERAIQTALARLVEGRTLIVVAHKLSTIQAADQILVLDDGHIVERGRHEELLSGKGLYARLWSHRARAAGWKLG</sequence>
<name>K2M934_9HYPH</name>
<evidence type="ECO:0000256" key="3">
    <source>
        <dbReference type="ARBA" id="ARBA00022448"/>
    </source>
</evidence>
<dbReference type="InterPro" id="IPR039421">
    <property type="entry name" value="Type_1_exporter"/>
</dbReference>
<evidence type="ECO:0000313" key="12">
    <source>
        <dbReference type="EMBL" id="EKF17545.1"/>
    </source>
</evidence>
<dbReference type="Proteomes" id="UP000006786">
    <property type="component" value="Unassembled WGS sequence"/>
</dbReference>
<dbReference type="PROSITE" id="PS00211">
    <property type="entry name" value="ABC_TRANSPORTER_1"/>
    <property type="match status" value="1"/>
</dbReference>